<dbReference type="RefSeq" id="WP_171475444.1">
    <property type="nucleotide sequence ID" value="NZ_CP053452.2"/>
</dbReference>
<dbReference type="GO" id="GO:0015562">
    <property type="term" value="F:efflux transmembrane transporter activity"/>
    <property type="evidence" value="ECO:0007669"/>
    <property type="project" value="InterPro"/>
</dbReference>
<evidence type="ECO:0000256" key="1">
    <source>
        <dbReference type="ARBA" id="ARBA00007613"/>
    </source>
</evidence>
<evidence type="ECO:0008006" key="5">
    <source>
        <dbReference type="Google" id="ProtNLM"/>
    </source>
</evidence>
<feature type="region of interest" description="Disordered" evidence="2">
    <location>
        <begin position="26"/>
        <end position="88"/>
    </location>
</feature>
<dbReference type="KEGG" id="ftj:FTUN_8386"/>
<proteinExistence type="inferred from homology"/>
<dbReference type="AlphaFoldDB" id="A0A6M5Z5P8"/>
<feature type="compositionally biased region" description="Pro residues" evidence="2">
    <location>
        <begin position="488"/>
        <end position="502"/>
    </location>
</feature>
<evidence type="ECO:0000313" key="4">
    <source>
        <dbReference type="Proteomes" id="UP000503447"/>
    </source>
</evidence>
<dbReference type="Gene3D" id="1.20.1600.10">
    <property type="entry name" value="Outer membrane efflux proteins (OEP)"/>
    <property type="match status" value="1"/>
</dbReference>
<dbReference type="PANTHER" id="PTHR30203">
    <property type="entry name" value="OUTER MEMBRANE CATION EFFLUX PROTEIN"/>
    <property type="match status" value="1"/>
</dbReference>
<sequence>MRFFAGKVARRLGAVIACGAGTAGCASLGGSTDDSRPSPPAALASTSRPRVNETSDIRQVGLRVPADAPSAVPEQLKSPPPPQSAPESLDDFVRIAAERNPRVARAAAAIEAARGRRLQAGLYPNPEVGVLWDEIGDRTSVAGSGIVTAPKVTQTIVTGRKLSLAQAVAAREVDQATLELINERYVVVGSVRSVFYEALALQRRAEILTDLLKFAEAAVANGKTLLDKQQIARLDFIQLEVERERFRAELQAVQRELPGAYRRLAAASGNSAAIPAALVGSFDGLPEYDPEAVRQAVLAYHPLARSARVGVEKAQAALRRAEAEPVPNVSVYGAYIRQFENRSYDGAAGFSLTLPVWNRNQGNIHAARAELGVAISTVGQVENDLAARVAVAFQMYAAARERAEVYRTELIPRAEETYKLSLGAFKGGQFEYLRVIQSQRAAAESRLEYNRSLGEAWKAAADLSALLLEEWWPGPQPAPKGPGAGPVMVPPMTPPEAGPKGP</sequence>
<dbReference type="InterPro" id="IPR003423">
    <property type="entry name" value="OMP_efflux"/>
</dbReference>
<dbReference type="PROSITE" id="PS51257">
    <property type="entry name" value="PROKAR_LIPOPROTEIN"/>
    <property type="match status" value="1"/>
</dbReference>
<evidence type="ECO:0000256" key="2">
    <source>
        <dbReference type="SAM" id="MobiDB-lite"/>
    </source>
</evidence>
<keyword evidence="4" id="KW-1185">Reference proteome</keyword>
<name>A0A6M5Z5P8_9BACT</name>
<dbReference type="Pfam" id="PF02321">
    <property type="entry name" value="OEP"/>
    <property type="match status" value="1"/>
</dbReference>
<dbReference type="EMBL" id="CP053452">
    <property type="protein sequence ID" value="QJX00754.1"/>
    <property type="molecule type" value="Genomic_DNA"/>
</dbReference>
<dbReference type="Proteomes" id="UP000503447">
    <property type="component" value="Chromosome"/>
</dbReference>
<feature type="region of interest" description="Disordered" evidence="2">
    <location>
        <begin position="474"/>
        <end position="502"/>
    </location>
</feature>
<dbReference type="SUPFAM" id="SSF56954">
    <property type="entry name" value="Outer membrane efflux proteins (OEP)"/>
    <property type="match status" value="1"/>
</dbReference>
<organism evidence="3 4">
    <name type="scientific">Frigoriglobus tundricola</name>
    <dbReference type="NCBI Taxonomy" id="2774151"/>
    <lineage>
        <taxon>Bacteria</taxon>
        <taxon>Pseudomonadati</taxon>
        <taxon>Planctomycetota</taxon>
        <taxon>Planctomycetia</taxon>
        <taxon>Gemmatales</taxon>
        <taxon>Gemmataceae</taxon>
        <taxon>Frigoriglobus</taxon>
    </lineage>
</organism>
<comment type="similarity">
    <text evidence="1">Belongs to the outer membrane factor (OMF) (TC 1.B.17) family.</text>
</comment>
<gene>
    <name evidence="3" type="ORF">FTUN_8386</name>
</gene>
<protein>
    <recommendedName>
        <fullName evidence="5">Heavy metal RND efflux outer membrane protein, CzcC family</fullName>
    </recommendedName>
</protein>
<evidence type="ECO:0000313" key="3">
    <source>
        <dbReference type="EMBL" id="QJX00754.1"/>
    </source>
</evidence>
<reference evidence="4" key="1">
    <citation type="submission" date="2020-05" db="EMBL/GenBank/DDBJ databases">
        <title>Frigoriglobus tundricola gen. nov., sp. nov., a psychrotolerant cellulolytic planctomycete of the family Gemmataceae with two divergent copies of 16S rRNA gene.</title>
        <authorList>
            <person name="Kulichevskaya I.S."/>
            <person name="Ivanova A.A."/>
            <person name="Naumoff D.G."/>
            <person name="Beletsky A.V."/>
            <person name="Rijpstra W.I.C."/>
            <person name="Sinninghe Damste J.S."/>
            <person name="Mardanov A.V."/>
            <person name="Ravin N.V."/>
            <person name="Dedysh S.N."/>
        </authorList>
    </citation>
    <scope>NUCLEOTIDE SEQUENCE [LARGE SCALE GENOMIC DNA]</scope>
    <source>
        <strain evidence="4">PL17</strain>
    </source>
</reference>
<dbReference type="InterPro" id="IPR010131">
    <property type="entry name" value="MdtP/NodT-like"/>
</dbReference>
<dbReference type="PANTHER" id="PTHR30203:SF24">
    <property type="entry name" value="BLR4935 PROTEIN"/>
    <property type="match status" value="1"/>
</dbReference>
<accession>A0A6M5Z5P8</accession>